<dbReference type="OrthoDB" id="415590at2759"/>
<dbReference type="GO" id="GO:0016301">
    <property type="term" value="F:kinase activity"/>
    <property type="evidence" value="ECO:0007669"/>
    <property type="project" value="UniProtKB-KW"/>
</dbReference>
<keyword evidence="6" id="KW-1185">Reference proteome</keyword>
<dbReference type="KEGG" id="ccp:CHC_T00007969001"/>
<dbReference type="PhylomeDB" id="S0F372"/>
<evidence type="ECO:0000256" key="3">
    <source>
        <dbReference type="ARBA" id="ARBA00022777"/>
    </source>
</evidence>
<proteinExistence type="inferred from homology"/>
<reference evidence="6" key="1">
    <citation type="journal article" date="2013" name="Proc. Natl. Acad. Sci. U.S.A.">
        <title>Genome structure and metabolic features in the red seaweed Chondrus crispus shed light on evolution of the Archaeplastida.</title>
        <authorList>
            <person name="Collen J."/>
            <person name="Porcel B."/>
            <person name="Carre W."/>
            <person name="Ball S.G."/>
            <person name="Chaparro C."/>
            <person name="Tonon T."/>
            <person name="Barbeyron T."/>
            <person name="Michel G."/>
            <person name="Noel B."/>
            <person name="Valentin K."/>
            <person name="Elias M."/>
            <person name="Artiguenave F."/>
            <person name="Arun A."/>
            <person name="Aury J.M."/>
            <person name="Barbosa-Neto J.F."/>
            <person name="Bothwell J.H."/>
            <person name="Bouget F.Y."/>
            <person name="Brillet L."/>
            <person name="Cabello-Hurtado F."/>
            <person name="Capella-Gutierrez S."/>
            <person name="Charrier B."/>
            <person name="Cladiere L."/>
            <person name="Cock J.M."/>
            <person name="Coelho S.M."/>
            <person name="Colleoni C."/>
            <person name="Czjzek M."/>
            <person name="Da Silva C."/>
            <person name="Delage L."/>
            <person name="Denoeud F."/>
            <person name="Deschamps P."/>
            <person name="Dittami S.M."/>
            <person name="Gabaldon T."/>
            <person name="Gachon C.M."/>
            <person name="Groisillier A."/>
            <person name="Herve C."/>
            <person name="Jabbari K."/>
            <person name="Katinka M."/>
            <person name="Kloareg B."/>
            <person name="Kowalczyk N."/>
            <person name="Labadie K."/>
            <person name="Leblanc C."/>
            <person name="Lopez P.J."/>
            <person name="McLachlan D.H."/>
            <person name="Meslet-Cladiere L."/>
            <person name="Moustafa A."/>
            <person name="Nehr Z."/>
            <person name="Nyvall Collen P."/>
            <person name="Panaud O."/>
            <person name="Partensky F."/>
            <person name="Poulain J."/>
            <person name="Rensing S.A."/>
            <person name="Rousvoal S."/>
            <person name="Samson G."/>
            <person name="Symeonidi A."/>
            <person name="Weissenbach J."/>
            <person name="Zambounis A."/>
            <person name="Wincker P."/>
            <person name="Boyen C."/>
        </authorList>
    </citation>
    <scope>NUCLEOTIDE SEQUENCE [LARGE SCALE GENOMIC DNA]</scope>
    <source>
        <strain evidence="6">cv. Stackhouse</strain>
    </source>
</reference>
<comment type="similarity">
    <text evidence="1">Belongs to the carbohydrate kinase PfkB family.</text>
</comment>
<dbReference type="EMBL" id="HG001523">
    <property type="protein sequence ID" value="CDF77472.1"/>
    <property type="molecule type" value="Genomic_DNA"/>
</dbReference>
<keyword evidence="3" id="KW-0418">Kinase</keyword>
<dbReference type="AlphaFoldDB" id="S0F372"/>
<organism evidence="5 6">
    <name type="scientific">Chondrus crispus</name>
    <name type="common">Carrageen Irish moss</name>
    <name type="synonym">Polymorpha crispa</name>
    <dbReference type="NCBI Taxonomy" id="2769"/>
    <lineage>
        <taxon>Eukaryota</taxon>
        <taxon>Rhodophyta</taxon>
        <taxon>Florideophyceae</taxon>
        <taxon>Rhodymeniophycidae</taxon>
        <taxon>Gigartinales</taxon>
        <taxon>Gigartinaceae</taxon>
        <taxon>Chondrus</taxon>
    </lineage>
</organism>
<dbReference type="InterPro" id="IPR050306">
    <property type="entry name" value="PfkB_Carbo_kinase"/>
</dbReference>
<evidence type="ECO:0000313" key="6">
    <source>
        <dbReference type="Proteomes" id="UP000012073"/>
    </source>
</evidence>
<evidence type="ECO:0000256" key="2">
    <source>
        <dbReference type="ARBA" id="ARBA00022679"/>
    </source>
</evidence>
<keyword evidence="2" id="KW-0808">Transferase</keyword>
<dbReference type="Gene3D" id="3.40.1190.20">
    <property type="match status" value="1"/>
</dbReference>
<gene>
    <name evidence="5" type="ORF">CHC_T00007969001</name>
</gene>
<feature type="domain" description="Carbohydrate kinase PfkB" evidence="4">
    <location>
        <begin position="6"/>
        <end position="265"/>
    </location>
</feature>
<evidence type="ECO:0000256" key="1">
    <source>
        <dbReference type="ARBA" id="ARBA00010688"/>
    </source>
</evidence>
<dbReference type="PANTHER" id="PTHR43085:SF57">
    <property type="entry name" value="CARBOHYDRATE KINASE PFKB DOMAIN-CONTAINING PROTEIN"/>
    <property type="match status" value="1"/>
</dbReference>
<protein>
    <recommendedName>
        <fullName evidence="4">Carbohydrate kinase PfkB domain-containing protein</fullName>
    </recommendedName>
</protein>
<sequence>MPPQVICCGLSCVDMQLHECDVPQTLESIVRFGKTTFAAGGSAPQTARALAALSVQTSALTVIGTDPHGDTLRNLLISSGVDVSTLIRDASSGTALAVLPLFSDGTRGCFVTLGANVSATVDSLLSRSVVAEAFTSKLRVFHFGYPHLMPNLRGTNLRRLFEHVREVAPNALLTLDVNGADEQETPENPILLPALELVAAVHANLEEACTISGLASPTTAASLSAKDIEPIVRWFTNHGAEIACITCGKDGMFAATGGSETDPDNIEKQHLSPVLERGAFIYRSALDVTVATKVNASGAGDAFIGGVIAELVDTRGSRGIRRVADAGLVGALYCIDSSFAKANPSPTIASLLEKADGLSRIPPRAGLRPPGAD</sequence>
<evidence type="ECO:0000259" key="4">
    <source>
        <dbReference type="Pfam" id="PF00294"/>
    </source>
</evidence>
<dbReference type="GeneID" id="17320058"/>
<dbReference type="InterPro" id="IPR029056">
    <property type="entry name" value="Ribokinase-like"/>
</dbReference>
<dbReference type="SUPFAM" id="SSF53613">
    <property type="entry name" value="Ribokinase-like"/>
    <property type="match status" value="1"/>
</dbReference>
<dbReference type="Gramene" id="CDF77472">
    <property type="protein sequence ID" value="CDF77472"/>
    <property type="gene ID" value="CHC_T00007969001"/>
</dbReference>
<dbReference type="PANTHER" id="PTHR43085">
    <property type="entry name" value="HEXOKINASE FAMILY MEMBER"/>
    <property type="match status" value="1"/>
</dbReference>
<dbReference type="InterPro" id="IPR011611">
    <property type="entry name" value="PfkB_dom"/>
</dbReference>
<dbReference type="Proteomes" id="UP000012073">
    <property type="component" value="Unassembled WGS sequence"/>
</dbReference>
<dbReference type="RefSeq" id="XP_005712346.1">
    <property type="nucleotide sequence ID" value="XM_005712289.1"/>
</dbReference>
<accession>S0F372</accession>
<name>S0F372_CHOCR</name>
<dbReference type="STRING" id="2769.S0F372"/>
<dbReference type="Pfam" id="PF00294">
    <property type="entry name" value="PfkB"/>
    <property type="match status" value="1"/>
</dbReference>
<evidence type="ECO:0000313" key="5">
    <source>
        <dbReference type="EMBL" id="CDF77472.1"/>
    </source>
</evidence>